<evidence type="ECO:0000256" key="11">
    <source>
        <dbReference type="SAM" id="SignalP"/>
    </source>
</evidence>
<evidence type="ECO:0000259" key="13">
    <source>
        <dbReference type="Pfam" id="PF10433"/>
    </source>
</evidence>
<evidence type="ECO:0000256" key="4">
    <source>
        <dbReference type="ARBA" id="ARBA00022728"/>
    </source>
</evidence>
<keyword evidence="3" id="KW-0507">mRNA processing</keyword>
<dbReference type="EMBL" id="LXFE01000904">
    <property type="protein sequence ID" value="OLL24268.1"/>
    <property type="molecule type" value="Genomic_DNA"/>
</dbReference>
<dbReference type="OMA" id="PRATGHW"/>
<dbReference type="GO" id="GO:0008380">
    <property type="term" value="P:RNA splicing"/>
    <property type="evidence" value="ECO:0007669"/>
    <property type="project" value="UniProtKB-KW"/>
</dbReference>
<comment type="caution">
    <text evidence="15">The sequence shown here is derived from an EMBL/GenBank/DDBJ whole genome shotgun (WGS) entry which is preliminary data.</text>
</comment>
<evidence type="ECO:0000256" key="1">
    <source>
        <dbReference type="ARBA" id="ARBA00004123"/>
    </source>
</evidence>
<evidence type="ECO:0000256" key="3">
    <source>
        <dbReference type="ARBA" id="ARBA00022664"/>
    </source>
</evidence>
<feature type="domain" description="RSE1/DDB1/CPSF1 second beta-propeller" evidence="14">
    <location>
        <begin position="438"/>
        <end position="753"/>
    </location>
</feature>
<feature type="signal peptide" evidence="11">
    <location>
        <begin position="1"/>
        <end position="23"/>
    </location>
</feature>
<dbReference type="InterPro" id="IPR050358">
    <property type="entry name" value="RSE1/DDB1/CFT1"/>
</dbReference>
<organism evidence="15 16">
    <name type="scientific">Neolecta irregularis (strain DAH-3)</name>
    <dbReference type="NCBI Taxonomy" id="1198029"/>
    <lineage>
        <taxon>Eukaryota</taxon>
        <taxon>Fungi</taxon>
        <taxon>Dikarya</taxon>
        <taxon>Ascomycota</taxon>
        <taxon>Taphrinomycotina</taxon>
        <taxon>Neolectales</taxon>
        <taxon>Neolectaceae</taxon>
        <taxon>Neolecta</taxon>
    </lineage>
</organism>
<dbReference type="InterPro" id="IPR004871">
    <property type="entry name" value="RSE1/DDB1/CPSF1_C"/>
</dbReference>
<protein>
    <recommendedName>
        <fullName evidence="8">Pre-mRNA-splicing factor RSE1</fullName>
    </recommendedName>
    <alternativeName>
        <fullName evidence="10">Pre-mRNA-splicing factor rse1</fullName>
    </alternativeName>
</protein>
<evidence type="ECO:0000313" key="15">
    <source>
        <dbReference type="EMBL" id="OLL24268.1"/>
    </source>
</evidence>
<dbReference type="GO" id="GO:0006397">
    <property type="term" value="P:mRNA processing"/>
    <property type="evidence" value="ECO:0007669"/>
    <property type="project" value="UniProtKB-KW"/>
</dbReference>
<name>A0A1U7LNR1_NEOID</name>
<sequence length="1185" mass="131104">MAARGIAPSLFLYSLTLLPPSAAVQAVVGQFSGLKHQEIIVARGSCLVILRPDTALGKVVSVLSHNTFGIIRSLAAFKLTGSSKGIFPLFFYSGKIVILEYKPDTNILVKVHEETFGKSGVRRVVPGQYFACDPKGRSVMITSIEKNKLVYVLNRDAAANLTISSPLEAHKSHSVVFHIIGLDVGYENPIFAALEVDYSEVDQDPTGKAYRDLKKTLTYYELDLGLNHVVKKWSDVVDRNANMLLQVPGGSDGPSGVLVCTEDFIVYRHQNKGSFRIPIPRRFGVYEDLDKKQIIVCAVMHKMRGAFFLLVQNEYGDLFKITIDYDDNGVEAVKIKYFDTVPVATSLCILKSGFLYVSAETGNHMLYQFEKLGDDDDEIEFSSADFDEETKPYFKPRPLENLLAVLNLTNEDAPQIYALCGKGHRSTFRILRHGLDVNELVASELPGVPTAVWTTKIRKSDEFDSYIILSFTNGTLILSIGETVEEVTDTGFLSSTPTIAVQQLGQDALIQIHPGGIRYIRADGKIVDWKAPAQKTIQQATTNQRQVAIALSSGELVYFELDSGELQEYRERKQMTGAITALSIGEVPEGRARNNFMAVACDDSTVRIISLDPSSTLDSLGVQALSAPASSLVIMAMVDGSAERAVNNIYLHIGLQNGVYLRTLVDSVTAQLTDTRLRFLGSKPIQLFKVKAQGQAAVLALSSRPWLGYNLNSSLKLTPLSYDPLEYGWSFSSEQCPEGMVGIQGQSLRIFTVEKLSDNLKQDTISLSHTPRRMVQHPHQPIFYIVESDNKTISQSVKTRLLASKQNGEAFDLAPKDFGWPQGGPGRWASCIRILDPLLKQTVLQVNLEEDEAAFSITVTTFKTHGDDLFLVFGTASKAILAPKSFAAAHLHVYRLAPDGRQIEFLHKETEVDDLPTALLPFQGRLLVGVGPSLRIYDIGQKRLLRKCELRGPLTSVVSLHTQGNRIVIGDVADSVHFAVYKYAENRLVIVADDEVSRYTSATAMVDYETIAGGDKFGNFWLVRCPEQATKEADEDPTASHLVNEKPFLHGAPYRLKSLASYFIGDIPTSMTKTSLVPGGREILLYTGLSGSIGIFVPFVSKEDVDFFQQLEIHMKSEEPPLAGRDHLAYRGYYNPVKGCIDGDLCERYGLLPHDKQRLIAGELDRTVQEVQKKIEDMRVRGVAF</sequence>
<dbReference type="InterPro" id="IPR036322">
    <property type="entry name" value="WD40_repeat_dom_sf"/>
</dbReference>
<dbReference type="FunFam" id="2.130.10.10:FF:001143">
    <property type="entry name" value="Pre-mRNA-splicing factor rse-1, putative"/>
    <property type="match status" value="1"/>
</dbReference>
<proteinExistence type="inferred from homology"/>
<evidence type="ECO:0000256" key="9">
    <source>
        <dbReference type="ARBA" id="ARBA00055157"/>
    </source>
</evidence>
<accession>A0A1U7LNR1</accession>
<keyword evidence="16" id="KW-1185">Reference proteome</keyword>
<evidence type="ECO:0000259" key="12">
    <source>
        <dbReference type="Pfam" id="PF03178"/>
    </source>
</evidence>
<dbReference type="STRING" id="1198029.A0A1U7LNR1"/>
<comment type="subunit">
    <text evidence="2">Associated with the spliceosome.</text>
</comment>
<dbReference type="Pfam" id="PF23726">
    <property type="entry name" value="Beta-prop_RSE1_2nd"/>
    <property type="match status" value="1"/>
</dbReference>
<dbReference type="SUPFAM" id="SSF50978">
    <property type="entry name" value="WD40 repeat-like"/>
    <property type="match status" value="1"/>
</dbReference>
<dbReference type="GO" id="GO:0003676">
    <property type="term" value="F:nucleic acid binding"/>
    <property type="evidence" value="ECO:0007669"/>
    <property type="project" value="InterPro"/>
</dbReference>
<dbReference type="PANTHER" id="PTHR10644">
    <property type="entry name" value="DNA REPAIR/RNA PROCESSING CPSF FAMILY"/>
    <property type="match status" value="1"/>
</dbReference>
<dbReference type="AlphaFoldDB" id="A0A1U7LNR1"/>
<keyword evidence="4" id="KW-0747">Spliceosome</keyword>
<comment type="subcellular location">
    <subcellularLocation>
        <location evidence="1">Nucleus</location>
    </subcellularLocation>
</comment>
<dbReference type="Pfam" id="PF10433">
    <property type="entry name" value="Beta-prop_RSE1_1st"/>
    <property type="match status" value="1"/>
</dbReference>
<dbReference type="Gene3D" id="2.130.10.10">
    <property type="entry name" value="YVTN repeat-like/Quinoprotein amine dehydrogenase"/>
    <property type="match status" value="3"/>
</dbReference>
<feature type="domain" description="RSE1/DDB1/CPSF1 C-terminal" evidence="12">
    <location>
        <begin position="829"/>
        <end position="1149"/>
    </location>
</feature>
<evidence type="ECO:0000259" key="14">
    <source>
        <dbReference type="Pfam" id="PF23726"/>
    </source>
</evidence>
<evidence type="ECO:0000313" key="16">
    <source>
        <dbReference type="Proteomes" id="UP000186594"/>
    </source>
</evidence>
<dbReference type="Proteomes" id="UP000186594">
    <property type="component" value="Unassembled WGS sequence"/>
</dbReference>
<feature type="domain" description="RSE1/DDB1/CPSF1 first beta-propeller" evidence="13">
    <location>
        <begin position="25"/>
        <end position="375"/>
    </location>
</feature>
<evidence type="ECO:0000256" key="10">
    <source>
        <dbReference type="ARBA" id="ARBA00068521"/>
    </source>
</evidence>
<keyword evidence="11" id="KW-0732">Signal</keyword>
<evidence type="ECO:0000256" key="6">
    <source>
        <dbReference type="ARBA" id="ARBA00023242"/>
    </source>
</evidence>
<feature type="chain" id="PRO_5012414309" description="Pre-mRNA-splicing factor RSE1" evidence="11">
    <location>
        <begin position="24"/>
        <end position="1185"/>
    </location>
</feature>
<evidence type="ECO:0000256" key="5">
    <source>
        <dbReference type="ARBA" id="ARBA00023187"/>
    </source>
</evidence>
<dbReference type="InterPro" id="IPR058543">
    <property type="entry name" value="Beta-prop_RSE1/DDB1/CPSF1_2nd"/>
</dbReference>
<comment type="similarity">
    <text evidence="7">Belongs to the RSE1 family.</text>
</comment>
<dbReference type="OrthoDB" id="436637at2759"/>
<evidence type="ECO:0000256" key="8">
    <source>
        <dbReference type="ARBA" id="ARBA00040134"/>
    </source>
</evidence>
<dbReference type="FunFam" id="2.130.10.10:FF:000068">
    <property type="entry name" value="Pre-mRNA-splicing factor rse1, variant"/>
    <property type="match status" value="1"/>
</dbReference>
<dbReference type="InterPro" id="IPR018846">
    <property type="entry name" value="Beta-prop_RSE1/DDB1/CPSF1_1st"/>
</dbReference>
<evidence type="ECO:0000256" key="7">
    <source>
        <dbReference type="ARBA" id="ARBA00038266"/>
    </source>
</evidence>
<reference evidence="15 16" key="1">
    <citation type="submission" date="2016-04" db="EMBL/GenBank/DDBJ databases">
        <title>Evolutionary innovation and constraint leading to complex multicellularity in the Ascomycota.</title>
        <authorList>
            <person name="Cisse O."/>
            <person name="Nguyen A."/>
            <person name="Hewitt D.A."/>
            <person name="Jedd G."/>
            <person name="Stajich J.E."/>
        </authorList>
    </citation>
    <scope>NUCLEOTIDE SEQUENCE [LARGE SCALE GENOMIC DNA]</scope>
    <source>
        <strain evidence="15 16">DAH-3</strain>
    </source>
</reference>
<keyword evidence="5" id="KW-0508">mRNA splicing</keyword>
<dbReference type="Pfam" id="PF03178">
    <property type="entry name" value="CPSF_A"/>
    <property type="match status" value="1"/>
</dbReference>
<evidence type="ECO:0000256" key="2">
    <source>
        <dbReference type="ARBA" id="ARBA00011524"/>
    </source>
</evidence>
<keyword evidence="6" id="KW-0539">Nucleus</keyword>
<dbReference type="InterPro" id="IPR015943">
    <property type="entry name" value="WD40/YVTN_repeat-like_dom_sf"/>
</dbReference>
<gene>
    <name evidence="15" type="ORF">NEOLI_001063</name>
</gene>
<dbReference type="GO" id="GO:0005681">
    <property type="term" value="C:spliceosomal complex"/>
    <property type="evidence" value="ECO:0007669"/>
    <property type="project" value="UniProtKB-KW"/>
</dbReference>
<comment type="function">
    <text evidence="9">Involved in pre-mRNA splicing and cell cycle control.</text>
</comment>